<evidence type="ECO:0000256" key="5">
    <source>
        <dbReference type="HAMAP-Rule" id="MF_00378"/>
    </source>
</evidence>
<evidence type="ECO:0000256" key="1">
    <source>
        <dbReference type="ARBA" id="ARBA00022490"/>
    </source>
</evidence>
<dbReference type="InterPro" id="IPR025824">
    <property type="entry name" value="OB-fold_nuc-bd_dom"/>
</dbReference>
<dbReference type="HOGENOM" id="CLU_023625_2_1_11"/>
<evidence type="ECO:0000256" key="6">
    <source>
        <dbReference type="RuleBase" id="RU004355"/>
    </source>
</evidence>
<keyword evidence="2 5" id="KW-0540">Nuclease</keyword>
<evidence type="ECO:0000256" key="2">
    <source>
        <dbReference type="ARBA" id="ARBA00022722"/>
    </source>
</evidence>
<feature type="domain" description="OB-fold nucleic acid binding" evidence="8">
    <location>
        <begin position="24"/>
        <end position="116"/>
    </location>
</feature>
<dbReference type="PANTHER" id="PTHR30008:SF0">
    <property type="entry name" value="EXODEOXYRIBONUCLEASE 7 LARGE SUBUNIT"/>
    <property type="match status" value="1"/>
</dbReference>
<comment type="caution">
    <text evidence="9">The sequence shown here is derived from an EMBL/GenBank/DDBJ whole genome shotgun (WGS) entry which is preliminary data.</text>
</comment>
<evidence type="ECO:0000313" key="10">
    <source>
        <dbReference type="Proteomes" id="UP000010301"/>
    </source>
</evidence>
<evidence type="ECO:0000256" key="3">
    <source>
        <dbReference type="ARBA" id="ARBA00022801"/>
    </source>
</evidence>
<reference evidence="9 10" key="1">
    <citation type="submission" date="2009-01" db="EMBL/GenBank/DDBJ databases">
        <authorList>
            <person name="Qin X."/>
            <person name="Bachman B."/>
            <person name="Battles P."/>
            <person name="Bell A."/>
            <person name="Bess C."/>
            <person name="Bickham C."/>
            <person name="Chaboub L."/>
            <person name="Chen D."/>
            <person name="Coyle M."/>
            <person name="Deiros D.R."/>
            <person name="Dinh H."/>
            <person name="Forbes L."/>
            <person name="Fowler G."/>
            <person name="Francisco L."/>
            <person name="Fu Q."/>
            <person name="Gubbala S."/>
            <person name="Hale W."/>
            <person name="Han Y."/>
            <person name="Hemphill L."/>
            <person name="Highlander S.K."/>
            <person name="Hirani K."/>
            <person name="Hogues M."/>
            <person name="Jackson L."/>
            <person name="Jakkamsetti A."/>
            <person name="Javaid M."/>
            <person name="Jiang H."/>
            <person name="Korchina V."/>
            <person name="Kovar C."/>
            <person name="Lara F."/>
            <person name="Lee S."/>
            <person name="Mata R."/>
            <person name="Mathew T."/>
            <person name="Moen C."/>
            <person name="Morales K."/>
            <person name="Munidasa M."/>
            <person name="Nazareth L."/>
            <person name="Ngo R."/>
            <person name="Nguyen L."/>
            <person name="Okwuonu G."/>
            <person name="Ongeri F."/>
            <person name="Patil S."/>
            <person name="Petrosino J."/>
            <person name="Pham C."/>
            <person name="Pham P."/>
            <person name="Pu L.-L."/>
            <person name="Puazo M."/>
            <person name="Raj R."/>
            <person name="Reid J."/>
            <person name="Rouhana J."/>
            <person name="Saada N."/>
            <person name="Shang Y."/>
            <person name="Simmons D."/>
            <person name="Thornton R."/>
            <person name="Warren J."/>
            <person name="Weissenberger G."/>
            <person name="Zhang J."/>
            <person name="Zhang L."/>
            <person name="Zhou C."/>
            <person name="Zhu D."/>
            <person name="Muzny D."/>
            <person name="Worley K."/>
            <person name="Gibbs R."/>
        </authorList>
    </citation>
    <scope>NUCLEOTIDE SEQUENCE [LARGE SCALE GENOMIC DNA]</scope>
    <source>
        <strain evidence="9 10">DSM 15436</strain>
    </source>
</reference>
<dbReference type="NCBIfam" id="TIGR00237">
    <property type="entry name" value="xseA"/>
    <property type="match status" value="1"/>
</dbReference>
<name>C0VZN4_9ACTO</name>
<evidence type="ECO:0000259" key="7">
    <source>
        <dbReference type="Pfam" id="PF02601"/>
    </source>
</evidence>
<dbReference type="InterPro" id="IPR003753">
    <property type="entry name" value="Exonuc_VII_L"/>
</dbReference>
<comment type="subunit">
    <text evidence="5">Heterooligomer composed of large and small subunits.</text>
</comment>
<keyword evidence="1 5" id="KW-0963">Cytoplasm</keyword>
<protein>
    <recommendedName>
        <fullName evidence="5">Exodeoxyribonuclease 7 large subunit</fullName>
        <ecNumber evidence="5">3.1.11.6</ecNumber>
    </recommendedName>
    <alternativeName>
        <fullName evidence="5">Exodeoxyribonuclease VII large subunit</fullName>
        <shortName evidence="5">Exonuclease VII large subunit</shortName>
    </alternativeName>
</protein>
<dbReference type="GO" id="GO:0003676">
    <property type="term" value="F:nucleic acid binding"/>
    <property type="evidence" value="ECO:0007669"/>
    <property type="project" value="InterPro"/>
</dbReference>
<comment type="similarity">
    <text evidence="5 6">Belongs to the XseA family.</text>
</comment>
<comment type="catalytic activity">
    <reaction evidence="5 6">
        <text>Exonucleolytic cleavage in either 5'- to 3'- or 3'- to 5'-direction to yield nucleoside 5'-phosphates.</text>
        <dbReference type="EC" id="3.1.11.6"/>
    </reaction>
</comment>
<dbReference type="OrthoDB" id="9802795at2"/>
<keyword evidence="3 5" id="KW-0378">Hydrolase</keyword>
<comment type="function">
    <text evidence="5">Bidirectionally degrades single-stranded DNA into large acid-insoluble oligonucleotides, which are then degraded further into small acid-soluble oligonucleotides.</text>
</comment>
<dbReference type="Pfam" id="PF02601">
    <property type="entry name" value="Exonuc_VII_L"/>
    <property type="match status" value="1"/>
</dbReference>
<dbReference type="InterPro" id="IPR020579">
    <property type="entry name" value="Exonuc_VII_lsu_C"/>
</dbReference>
<dbReference type="eggNOG" id="COG1570">
    <property type="taxonomic scope" value="Bacteria"/>
</dbReference>
<evidence type="ECO:0000256" key="4">
    <source>
        <dbReference type="ARBA" id="ARBA00022839"/>
    </source>
</evidence>
<dbReference type="CDD" id="cd04489">
    <property type="entry name" value="ExoVII_LU_OBF"/>
    <property type="match status" value="1"/>
</dbReference>
<keyword evidence="4 5" id="KW-0269">Exonuclease</keyword>
<dbReference type="Pfam" id="PF13742">
    <property type="entry name" value="tRNA_anti_2"/>
    <property type="match status" value="1"/>
</dbReference>
<proteinExistence type="inferred from homology"/>
<feature type="domain" description="Exonuclease VII large subunit C-terminal" evidence="7">
    <location>
        <begin position="140"/>
        <end position="342"/>
    </location>
</feature>
<dbReference type="GO" id="GO:0009318">
    <property type="term" value="C:exodeoxyribonuclease VII complex"/>
    <property type="evidence" value="ECO:0007669"/>
    <property type="project" value="UniProtKB-UniRule"/>
</dbReference>
<evidence type="ECO:0000313" key="9">
    <source>
        <dbReference type="EMBL" id="EEH64153.1"/>
    </source>
</evidence>
<evidence type="ECO:0000259" key="8">
    <source>
        <dbReference type="Pfam" id="PF13742"/>
    </source>
</evidence>
<dbReference type="GO" id="GO:0006308">
    <property type="term" value="P:DNA catabolic process"/>
    <property type="evidence" value="ECO:0007669"/>
    <property type="project" value="UniProtKB-UniRule"/>
</dbReference>
<dbReference type="PANTHER" id="PTHR30008">
    <property type="entry name" value="EXODEOXYRIBONUCLEASE 7 LARGE SUBUNIT"/>
    <property type="match status" value="1"/>
</dbReference>
<organism evidence="9 10">
    <name type="scientific">Gleimia coleocanis DSM 15436</name>
    <dbReference type="NCBI Taxonomy" id="525245"/>
    <lineage>
        <taxon>Bacteria</taxon>
        <taxon>Bacillati</taxon>
        <taxon>Actinomycetota</taxon>
        <taxon>Actinomycetes</taxon>
        <taxon>Actinomycetales</taxon>
        <taxon>Actinomycetaceae</taxon>
        <taxon>Gleimia</taxon>
    </lineage>
</organism>
<dbReference type="AlphaFoldDB" id="C0VZN4"/>
<gene>
    <name evidence="5 9" type="primary">xseA</name>
    <name evidence="9" type="ORF">HMPREF0044_0624</name>
</gene>
<sequence>MPEENPPQLPRLARDTTREHPWPLAKLSENIKIYVEKMSPLWVEAQIVQLSDRGATKMSFLTLRDVDQDISMEVSAFGNVLSTSGIPITPGSRVVAHVKPTFWTKSGRLALQAKEISPVGLGDLLARIELLRQKLHAEGLFDEERKKPLPFLPRKIGLICGNNAKAKDDVLVNASTRWPAAQFEIREVLVQGAGAVAGVTQALAELDRIPDVDVIVIARGGGSVEDLLPFSDEAIVRAVFAAHTPVVSAIGHEGDSPLMDLVADYRASTPTDAARRVVPDLTAELQGLGNAVMELRKRVQTRVESEQQHLQLLLDRPVLATPAASLQSHFEGLETARAKLKHVVSLKLTQAQADLNSAVSTLKAISPQATLERGYSIIKAPGKGVLTDTSQVKKGEILEARLAHGSMIVTVFGTNAPPSGTSQ</sequence>
<dbReference type="STRING" id="525245.HMPREF0044_0624"/>
<dbReference type="RefSeq" id="WP_006546084.1">
    <property type="nucleotide sequence ID" value="NZ_DS999539.1"/>
</dbReference>
<dbReference type="HAMAP" id="MF_00378">
    <property type="entry name" value="Exonuc_7_L"/>
    <property type="match status" value="1"/>
</dbReference>
<dbReference type="EC" id="3.1.11.6" evidence="5"/>
<comment type="subcellular location">
    <subcellularLocation>
        <location evidence="5 6">Cytoplasm</location>
    </subcellularLocation>
</comment>
<accession>C0VZN4</accession>
<keyword evidence="10" id="KW-1185">Reference proteome</keyword>
<dbReference type="Proteomes" id="UP000010301">
    <property type="component" value="Unassembled WGS sequence"/>
</dbReference>
<dbReference type="GO" id="GO:0005737">
    <property type="term" value="C:cytoplasm"/>
    <property type="evidence" value="ECO:0007669"/>
    <property type="project" value="UniProtKB-SubCell"/>
</dbReference>
<dbReference type="EMBL" id="ACFG01000029">
    <property type="protein sequence ID" value="EEH64153.1"/>
    <property type="molecule type" value="Genomic_DNA"/>
</dbReference>
<dbReference type="GO" id="GO:0008855">
    <property type="term" value="F:exodeoxyribonuclease VII activity"/>
    <property type="evidence" value="ECO:0007669"/>
    <property type="project" value="UniProtKB-UniRule"/>
</dbReference>